<evidence type="ECO:0000256" key="1">
    <source>
        <dbReference type="SAM" id="MobiDB-lite"/>
    </source>
</evidence>
<dbReference type="InterPro" id="IPR022552">
    <property type="entry name" value="UPF_Ycf55"/>
</dbReference>
<dbReference type="PANTHER" id="PTHR36807">
    <property type="entry name" value="PHOSPHOGLYCOLATE PHOSPHATASE"/>
    <property type="match status" value="1"/>
</dbReference>
<comment type="caution">
    <text evidence="2">The sequence shown here is derived from an EMBL/GenBank/DDBJ whole genome shotgun (WGS) entry which is preliminary data.</text>
</comment>
<evidence type="ECO:0000313" key="3">
    <source>
        <dbReference type="Proteomes" id="UP000077202"/>
    </source>
</evidence>
<accession>A0A176VGR9</accession>
<dbReference type="EMBL" id="LVLJ01003785">
    <property type="protein sequence ID" value="OAE19787.1"/>
    <property type="molecule type" value="Genomic_DNA"/>
</dbReference>
<dbReference type="PANTHER" id="PTHR36807:SF2">
    <property type="entry name" value="PHOSPHOGLYCOLATE PHOSPHATASE"/>
    <property type="match status" value="1"/>
</dbReference>
<dbReference type="Pfam" id="PF12452">
    <property type="entry name" value="DUF3685"/>
    <property type="match status" value="2"/>
</dbReference>
<dbReference type="Proteomes" id="UP000077202">
    <property type="component" value="Unassembled WGS sequence"/>
</dbReference>
<protein>
    <submittedName>
        <fullName evidence="2">Uncharacterized protein</fullName>
    </submittedName>
</protein>
<gene>
    <name evidence="2" type="ORF">AXG93_2458s1080</name>
</gene>
<name>A0A176VGR9_MARPO</name>
<feature type="region of interest" description="Disordered" evidence="1">
    <location>
        <begin position="58"/>
        <end position="86"/>
    </location>
</feature>
<evidence type="ECO:0000313" key="2">
    <source>
        <dbReference type="EMBL" id="OAE19787.1"/>
    </source>
</evidence>
<organism evidence="2 3">
    <name type="scientific">Marchantia polymorpha subsp. ruderalis</name>
    <dbReference type="NCBI Taxonomy" id="1480154"/>
    <lineage>
        <taxon>Eukaryota</taxon>
        <taxon>Viridiplantae</taxon>
        <taxon>Streptophyta</taxon>
        <taxon>Embryophyta</taxon>
        <taxon>Marchantiophyta</taxon>
        <taxon>Marchantiopsida</taxon>
        <taxon>Marchantiidae</taxon>
        <taxon>Marchantiales</taxon>
        <taxon>Marchantiaceae</taxon>
        <taxon>Marchantia</taxon>
    </lineage>
</organism>
<keyword evidence="3" id="KW-1185">Reference proteome</keyword>
<dbReference type="AlphaFoldDB" id="A0A176VGR9"/>
<sequence>MVCRGAAAAAVAEIATLKPFLDKLVLFGTVLYYYITGVSAVPRLPELASAGRRISSAPKLAAPSQKPVNKKPAQRQRKARQQVSSAETWHALDAKLFRALSLDESESVEVEEQHSPNPVLSLQAFARGPREYLLYTTLQNLRKEAGIDSTFGSCSISFDFLSFESCDSYLRLAIMYQLMLEQTWKTQACSGFSVDSITEADQELGLSQWRDLSLSVLCRAVLPVCTNWVSQDLTMMNSDLGSGVSAAGHSIASEKMSLTQTRVLESMTDFLRNTESMQTYLTKSGKADLYADLIFFLRFGSIRTGGCCDYRSFSRFAGKALEDMVVVVAEVVATLFLDSCSSVASLSPQSETWQAFLLPSILSTRSLERFRNEVALNGWLNLNFTSVAAMFEDRFDLWTLQRRPIASVDKKQVKDTSPGNGEKEIKRAGLRLTRLQLPARRSDELKALTGWRYYYSLYLEFSDVVGPILGMLFTRLGEAVSFLLVRLIGRSLGLVYQGIRQSVRWSPK</sequence>
<feature type="compositionally biased region" description="Basic residues" evidence="1">
    <location>
        <begin position="68"/>
        <end position="80"/>
    </location>
</feature>
<proteinExistence type="predicted"/>
<reference evidence="2" key="1">
    <citation type="submission" date="2016-03" db="EMBL/GenBank/DDBJ databases">
        <title>Mechanisms controlling the formation of the plant cell surface in tip-growing cells are functionally conserved among land plants.</title>
        <authorList>
            <person name="Honkanen S."/>
            <person name="Jones V.A."/>
            <person name="Morieri G."/>
            <person name="Champion C."/>
            <person name="Hetherington A.J."/>
            <person name="Kelly S."/>
            <person name="Saint-Marcoux D."/>
            <person name="Proust H."/>
            <person name="Prescott H."/>
            <person name="Dolan L."/>
        </authorList>
    </citation>
    <scope>NUCLEOTIDE SEQUENCE [LARGE SCALE GENOMIC DNA]</scope>
    <source>
        <tissue evidence="2">Whole gametophyte</tissue>
    </source>
</reference>